<dbReference type="AlphaFoldDB" id="Q70KB5"/>
<feature type="domain" description="DUF8175" evidence="3">
    <location>
        <begin position="101"/>
        <end position="298"/>
    </location>
</feature>
<dbReference type="STRING" id="158898.SAMN04488548_13070"/>
<keyword evidence="2" id="KW-0812">Transmembrane</keyword>
<dbReference type="InterPro" id="IPR058488">
    <property type="entry name" value="DUF8175"/>
</dbReference>
<dbReference type="Pfam" id="PF26526">
    <property type="entry name" value="DUF8175"/>
    <property type="match status" value="1"/>
</dbReference>
<feature type="region of interest" description="Disordered" evidence="1">
    <location>
        <begin position="53"/>
        <end position="122"/>
    </location>
</feature>
<keyword evidence="2" id="KW-1133">Transmembrane helix</keyword>
<accession>Q70KB5</accession>
<reference evidence="4 5" key="1">
    <citation type="submission" date="2016-10" db="EMBL/GenBank/DDBJ databases">
        <authorList>
            <person name="de Groot N.N."/>
        </authorList>
    </citation>
    <scope>NUCLEOTIDE SEQUENCE [LARGE SCALE GENOMIC DNA]</scope>
    <source>
        <strain evidence="4 5">DSM 44215</strain>
    </source>
</reference>
<evidence type="ECO:0000313" key="5">
    <source>
        <dbReference type="Proteomes" id="UP000183180"/>
    </source>
</evidence>
<dbReference type="EMBL" id="FNLM01000030">
    <property type="protein sequence ID" value="SDT92786.1"/>
    <property type="molecule type" value="Genomic_DNA"/>
</dbReference>
<dbReference type="Proteomes" id="UP000183180">
    <property type="component" value="Unassembled WGS sequence"/>
</dbReference>
<organism evidence="4 5">
    <name type="scientific">Gordonia westfalica</name>
    <dbReference type="NCBI Taxonomy" id="158898"/>
    <lineage>
        <taxon>Bacteria</taxon>
        <taxon>Bacillati</taxon>
        <taxon>Actinomycetota</taxon>
        <taxon>Actinomycetes</taxon>
        <taxon>Mycobacteriales</taxon>
        <taxon>Gordoniaceae</taxon>
        <taxon>Gordonia</taxon>
    </lineage>
</organism>
<evidence type="ECO:0000256" key="2">
    <source>
        <dbReference type="SAM" id="Phobius"/>
    </source>
</evidence>
<evidence type="ECO:0000256" key="1">
    <source>
        <dbReference type="SAM" id="MobiDB-lite"/>
    </source>
</evidence>
<dbReference type="OrthoDB" id="4428031at2"/>
<keyword evidence="2" id="KW-0472">Membrane</keyword>
<sequence length="300" mass="31856">MSTPDPRDDDLGRLAAVHSLRQSGGYKGTTLVLSLLVLTMVIGAAVLVAIRGDDGDSSAPPPQVTATDTPTSLPPQTPVTRLPDDAFGVPTTDTRGRRVETPTNPLGQVLPQTTDPSDTDDPEAVLPPPRGLMWQRVYGATIPFSTSDGPTAISADGVPTGFAHTPQGAALAAWQIGQRATWAPDDQNVALLDRAAVVSEAARPEADNLRTNGAQVYAGNPELPAQIRDVPVAVRVTTYSTDFAHVEFAQPLTRDDGFTAISVGVDMVWRDGQWKWVVPEPGNEPSRLLISTTGDGWTPW</sequence>
<evidence type="ECO:0000313" key="4">
    <source>
        <dbReference type="EMBL" id="SDT92786.1"/>
    </source>
</evidence>
<proteinExistence type="predicted"/>
<gene>
    <name evidence="4" type="ORF">SAMN04488548_13070</name>
</gene>
<dbReference type="RefSeq" id="WP_011161189.1">
    <property type="nucleotide sequence ID" value="NC_005307.1"/>
</dbReference>
<protein>
    <recommendedName>
        <fullName evidence="3">DUF8175 domain-containing protein</fullName>
    </recommendedName>
</protein>
<name>Q70KB5_9ACTN</name>
<evidence type="ECO:0000259" key="3">
    <source>
        <dbReference type="Pfam" id="PF26526"/>
    </source>
</evidence>
<feature type="transmembrane region" description="Helical" evidence="2">
    <location>
        <begin position="31"/>
        <end position="50"/>
    </location>
</feature>